<dbReference type="AlphaFoldDB" id="A0A9E7AR01"/>
<evidence type="ECO:0000313" key="1">
    <source>
        <dbReference type="EMBL" id="UQF79737.1"/>
    </source>
</evidence>
<organism evidence="1 2">
    <name type="scientific">Actinomyces graevenitzii</name>
    <dbReference type="NCBI Taxonomy" id="55565"/>
    <lineage>
        <taxon>Bacteria</taxon>
        <taxon>Bacillati</taxon>
        <taxon>Actinomycetota</taxon>
        <taxon>Actinomycetes</taxon>
        <taxon>Actinomycetales</taxon>
        <taxon>Actinomycetaceae</taxon>
        <taxon>Actinomyces</taxon>
    </lineage>
</organism>
<proteinExistence type="predicted"/>
<evidence type="ECO:0000313" key="2">
    <source>
        <dbReference type="Proteomes" id="UP000830236"/>
    </source>
</evidence>
<reference evidence="1" key="1">
    <citation type="submission" date="2022-05" db="EMBL/GenBank/DDBJ databases">
        <title>Using nanopore sequencing to obtain complete genomes from saliva samples.</title>
        <authorList>
            <person name="Baker J.L."/>
        </authorList>
    </citation>
    <scope>NUCLEOTIDE SEQUENCE</scope>
    <source>
        <strain evidence="1">JCVI-JB-Ag32</strain>
    </source>
</reference>
<sequence length="99" mass="11398">MKDVIFVADVSLGRWADTELSVLYDIFYETGTRLMGEFVALRYAAQAAGDEEQDRFWLGESHRVRDARRSVDSNDRAAIVAMMDAFNHELRYINYVLGE</sequence>
<dbReference type="KEGG" id="agh:M3I41_00185"/>
<accession>A0A9E7AR01</accession>
<dbReference type="EMBL" id="CP097095">
    <property type="protein sequence ID" value="UQF79737.1"/>
    <property type="molecule type" value="Genomic_DNA"/>
</dbReference>
<gene>
    <name evidence="1" type="ORF">M3I41_00185</name>
</gene>
<protein>
    <submittedName>
        <fullName evidence="1">Uncharacterized protein</fullName>
    </submittedName>
</protein>
<dbReference type="Proteomes" id="UP000830236">
    <property type="component" value="Chromosome"/>
</dbReference>
<name>A0A9E7AR01_9ACTO</name>